<comment type="caution">
    <text evidence="8">The sequence shown here is derived from an EMBL/GenBank/DDBJ whole genome shotgun (WGS) entry which is preliminary data.</text>
</comment>
<dbReference type="Gene3D" id="3.10.50.40">
    <property type="match status" value="1"/>
</dbReference>
<dbReference type="EMBL" id="JADEWZ010000050">
    <property type="protein sequence ID" value="MBE9118531.1"/>
    <property type="molecule type" value="Genomic_DNA"/>
</dbReference>
<protein>
    <recommendedName>
        <fullName evidence="2">peptidylprolyl isomerase</fullName>
        <ecNumber evidence="2">5.2.1.8</ecNumber>
    </recommendedName>
</protein>
<evidence type="ECO:0000256" key="4">
    <source>
        <dbReference type="ARBA" id="ARBA00023110"/>
    </source>
</evidence>
<organism evidence="8 9">
    <name type="scientific">Lusitaniella coriacea LEGE 07157</name>
    <dbReference type="NCBI Taxonomy" id="945747"/>
    <lineage>
        <taxon>Bacteria</taxon>
        <taxon>Bacillati</taxon>
        <taxon>Cyanobacteriota</taxon>
        <taxon>Cyanophyceae</taxon>
        <taxon>Spirulinales</taxon>
        <taxon>Lusitaniellaceae</taxon>
        <taxon>Lusitaniella</taxon>
    </lineage>
</organism>
<keyword evidence="5 6" id="KW-0413">Isomerase</keyword>
<evidence type="ECO:0000256" key="2">
    <source>
        <dbReference type="ARBA" id="ARBA00013194"/>
    </source>
</evidence>
<dbReference type="PANTHER" id="PTHR47245">
    <property type="entry name" value="PEPTIDYLPROLYL ISOMERASE"/>
    <property type="match status" value="1"/>
</dbReference>
<gene>
    <name evidence="8" type="ORF">IQ249_21815</name>
</gene>
<proteinExistence type="predicted"/>
<dbReference type="GO" id="GO:0003755">
    <property type="term" value="F:peptidyl-prolyl cis-trans isomerase activity"/>
    <property type="evidence" value="ECO:0007669"/>
    <property type="project" value="UniProtKB-KW"/>
</dbReference>
<reference evidence="8" key="1">
    <citation type="submission" date="2020-10" db="EMBL/GenBank/DDBJ databases">
        <authorList>
            <person name="Castelo-Branco R."/>
            <person name="Eusebio N."/>
            <person name="Adriana R."/>
            <person name="Vieira A."/>
            <person name="Brugerolle De Fraissinette N."/>
            <person name="Rezende De Castro R."/>
            <person name="Schneider M.P."/>
            <person name="Vasconcelos V."/>
            <person name="Leao P.N."/>
        </authorList>
    </citation>
    <scope>NUCLEOTIDE SEQUENCE</scope>
    <source>
        <strain evidence="8">LEGE 07157</strain>
    </source>
</reference>
<dbReference type="SUPFAM" id="SSF54534">
    <property type="entry name" value="FKBP-like"/>
    <property type="match status" value="1"/>
</dbReference>
<name>A0A8J7E123_9CYAN</name>
<dbReference type="Pfam" id="PF00639">
    <property type="entry name" value="Rotamase"/>
    <property type="match status" value="1"/>
</dbReference>
<sequence>MSTVLQVGEQTITAEDVIPLLKKYQLLPQLLREMVIDRAIAPIDCTPEEHRQASQKFGEQQQIYTDADRQEWLERRDMSQTQLDEFVERSVKIEKFKQQTWGNQLKSYFLQRKAKLDKVIYSLLRTNDAGLAQELYCRLLEKEAPFEDLAAQYSQGPEVKTGGRVGPVELSSPHPTLAKMLSISEPGQLWPPTRLSKWFVIVRLEELIPAQLDEATRSQLLNERFNSWIKEQLQEVSVRSIPVEGAFSG</sequence>
<feature type="domain" description="PpiC" evidence="7">
    <location>
        <begin position="114"/>
        <end position="206"/>
    </location>
</feature>
<evidence type="ECO:0000256" key="6">
    <source>
        <dbReference type="PROSITE-ProRule" id="PRU00278"/>
    </source>
</evidence>
<dbReference type="InterPro" id="IPR027304">
    <property type="entry name" value="Trigger_fact/SurA_dom_sf"/>
</dbReference>
<dbReference type="PANTHER" id="PTHR47245:SF1">
    <property type="entry name" value="FOLDASE PROTEIN PRSA"/>
    <property type="match status" value="1"/>
</dbReference>
<accession>A0A8J7E123</accession>
<dbReference type="SUPFAM" id="SSF109998">
    <property type="entry name" value="Triger factor/SurA peptide-binding domain-like"/>
    <property type="match status" value="1"/>
</dbReference>
<evidence type="ECO:0000256" key="1">
    <source>
        <dbReference type="ARBA" id="ARBA00000971"/>
    </source>
</evidence>
<keyword evidence="4 6" id="KW-0697">Rotamase</keyword>
<dbReference type="InterPro" id="IPR050245">
    <property type="entry name" value="PrsA_foldase"/>
</dbReference>
<keyword evidence="9" id="KW-1185">Reference proteome</keyword>
<dbReference type="EC" id="5.2.1.8" evidence="2"/>
<keyword evidence="3" id="KW-0732">Signal</keyword>
<comment type="catalytic activity">
    <reaction evidence="1">
        <text>[protein]-peptidylproline (omega=180) = [protein]-peptidylproline (omega=0)</text>
        <dbReference type="Rhea" id="RHEA:16237"/>
        <dbReference type="Rhea" id="RHEA-COMP:10747"/>
        <dbReference type="Rhea" id="RHEA-COMP:10748"/>
        <dbReference type="ChEBI" id="CHEBI:83833"/>
        <dbReference type="ChEBI" id="CHEBI:83834"/>
        <dbReference type="EC" id="5.2.1.8"/>
    </reaction>
</comment>
<dbReference type="AlphaFoldDB" id="A0A8J7E123"/>
<evidence type="ECO:0000256" key="3">
    <source>
        <dbReference type="ARBA" id="ARBA00022729"/>
    </source>
</evidence>
<dbReference type="Proteomes" id="UP000654482">
    <property type="component" value="Unassembled WGS sequence"/>
</dbReference>
<evidence type="ECO:0000259" key="7">
    <source>
        <dbReference type="PROSITE" id="PS50198"/>
    </source>
</evidence>
<dbReference type="InterPro" id="IPR000297">
    <property type="entry name" value="PPIase_PpiC"/>
</dbReference>
<evidence type="ECO:0000256" key="5">
    <source>
        <dbReference type="ARBA" id="ARBA00023235"/>
    </source>
</evidence>
<evidence type="ECO:0000313" key="9">
    <source>
        <dbReference type="Proteomes" id="UP000654482"/>
    </source>
</evidence>
<dbReference type="RefSeq" id="WP_194031615.1">
    <property type="nucleotide sequence ID" value="NZ_JADEWZ010000050.1"/>
</dbReference>
<dbReference type="InterPro" id="IPR046357">
    <property type="entry name" value="PPIase_dom_sf"/>
</dbReference>
<evidence type="ECO:0000313" key="8">
    <source>
        <dbReference type="EMBL" id="MBE9118531.1"/>
    </source>
</evidence>
<dbReference type="PROSITE" id="PS50198">
    <property type="entry name" value="PPIC_PPIASE_2"/>
    <property type="match status" value="1"/>
</dbReference>